<feature type="chain" id="PRO_5027714544" evidence="12">
    <location>
        <begin position="24"/>
        <end position="235"/>
    </location>
</feature>
<evidence type="ECO:0000256" key="10">
    <source>
        <dbReference type="ARBA" id="ARBA00023319"/>
    </source>
</evidence>
<evidence type="ECO:0000256" key="1">
    <source>
        <dbReference type="ARBA" id="ARBA00004162"/>
    </source>
</evidence>
<evidence type="ECO:0000256" key="11">
    <source>
        <dbReference type="SAM" id="MobiDB-lite"/>
    </source>
</evidence>
<evidence type="ECO:0000256" key="5">
    <source>
        <dbReference type="ARBA" id="ARBA00022737"/>
    </source>
</evidence>
<evidence type="ECO:0000313" key="14">
    <source>
        <dbReference type="RefSeq" id="XP_010835409.1"/>
    </source>
</evidence>
<keyword evidence="8" id="KW-1015">Disulfide bond</keyword>
<dbReference type="GO" id="GO:0002764">
    <property type="term" value="P:immune response-regulating signaling pathway"/>
    <property type="evidence" value="ECO:0007669"/>
    <property type="project" value="TreeGrafter"/>
</dbReference>
<dbReference type="AlphaFoldDB" id="A0A6P3H8K1"/>
<keyword evidence="6" id="KW-1133">Transmembrane helix</keyword>
<dbReference type="FunFam" id="2.60.40.10:FF:000049">
    <property type="entry name" value="Leukocyte immunoglobulin-like receptor subfamily B member 1"/>
    <property type="match status" value="1"/>
</dbReference>
<keyword evidence="9" id="KW-0325">Glycoprotein</keyword>
<evidence type="ECO:0000256" key="7">
    <source>
        <dbReference type="ARBA" id="ARBA00023136"/>
    </source>
</evidence>
<evidence type="ECO:0000256" key="8">
    <source>
        <dbReference type="ARBA" id="ARBA00023157"/>
    </source>
</evidence>
<name>A0A6P3H8K1_BISBB</name>
<protein>
    <submittedName>
        <fullName evidence="14">Uncharacterized protein LOC104986516</fullName>
    </submittedName>
</protein>
<feature type="compositionally biased region" description="Basic and acidic residues" evidence="11">
    <location>
        <begin position="161"/>
        <end position="174"/>
    </location>
</feature>
<dbReference type="SUPFAM" id="SSF48726">
    <property type="entry name" value="Immunoglobulin"/>
    <property type="match status" value="1"/>
</dbReference>
<dbReference type="Proteomes" id="UP000515208">
    <property type="component" value="Unplaced"/>
</dbReference>
<dbReference type="GO" id="GO:0032396">
    <property type="term" value="F:inhibitory MHC class I receptor activity"/>
    <property type="evidence" value="ECO:0007669"/>
    <property type="project" value="TreeGrafter"/>
</dbReference>
<dbReference type="InterPro" id="IPR036179">
    <property type="entry name" value="Ig-like_dom_sf"/>
</dbReference>
<sequence length="235" mass="25148">MAPALPTLLCLGLSVGLRTQVQAETLPKPTIWAEPGSVVPRGSSVTIWCQGSPRAQEFHLDKEGNPDLWDRQKPLEPGDKARFSIHCPLTTSPITAVRPTSGDEDSVPVRGWAPGPHPVKGGGCPGHTTRFWVTGPVLTCLEGPQRSPRRGLELSTGALYRPEHRSPGHELPARELQEEPLLRMLGALSAETPGERCNTGREDAGASPEWLGAQTLLTGAPSLPGRTPRLLSPLA</sequence>
<dbReference type="RefSeq" id="XP_010835409.1">
    <property type="nucleotide sequence ID" value="XM_010837107.1"/>
</dbReference>
<reference evidence="14" key="1">
    <citation type="submission" date="2025-08" db="UniProtKB">
        <authorList>
            <consortium name="RefSeq"/>
        </authorList>
    </citation>
    <scope>IDENTIFICATION</scope>
    <source>
        <tissue evidence="14">Blood</tissue>
    </source>
</reference>
<comment type="subcellular location">
    <subcellularLocation>
        <location evidence="1">Cell membrane</location>
        <topology evidence="1">Single-pass membrane protein</topology>
    </subcellularLocation>
</comment>
<keyword evidence="7" id="KW-0472">Membrane</keyword>
<proteinExistence type="predicted"/>
<dbReference type="InterPro" id="IPR013783">
    <property type="entry name" value="Ig-like_fold"/>
</dbReference>
<feature type="region of interest" description="Disordered" evidence="11">
    <location>
        <begin position="216"/>
        <end position="235"/>
    </location>
</feature>
<dbReference type="InterPro" id="IPR050412">
    <property type="entry name" value="Ig-like_Receptors_ImmuneReg"/>
</dbReference>
<dbReference type="PANTHER" id="PTHR11738:SF179">
    <property type="entry name" value="LEUKOCYTE IMMUNOGLOBULIN-LIKE RECEPTOR SUBFAMILY A MEMBER 5"/>
    <property type="match status" value="1"/>
</dbReference>
<dbReference type="Gene3D" id="2.60.40.10">
    <property type="entry name" value="Immunoglobulins"/>
    <property type="match status" value="1"/>
</dbReference>
<dbReference type="KEGG" id="bbis:104986516"/>
<dbReference type="PANTHER" id="PTHR11738">
    <property type="entry name" value="MHC CLASS I NK CELL RECEPTOR"/>
    <property type="match status" value="1"/>
</dbReference>
<keyword evidence="3" id="KW-0812">Transmembrane</keyword>
<evidence type="ECO:0000256" key="3">
    <source>
        <dbReference type="ARBA" id="ARBA00022692"/>
    </source>
</evidence>
<evidence type="ECO:0000256" key="12">
    <source>
        <dbReference type="SAM" id="SignalP"/>
    </source>
</evidence>
<keyword evidence="5" id="KW-0677">Repeat</keyword>
<keyword evidence="4 12" id="KW-0732">Signal</keyword>
<keyword evidence="2" id="KW-1003">Cell membrane</keyword>
<dbReference type="GO" id="GO:0019221">
    <property type="term" value="P:cytokine-mediated signaling pathway"/>
    <property type="evidence" value="ECO:0007669"/>
    <property type="project" value="TreeGrafter"/>
</dbReference>
<feature type="signal peptide" evidence="12">
    <location>
        <begin position="1"/>
        <end position="23"/>
    </location>
</feature>
<evidence type="ECO:0000256" key="4">
    <source>
        <dbReference type="ARBA" id="ARBA00022729"/>
    </source>
</evidence>
<evidence type="ECO:0000313" key="13">
    <source>
        <dbReference type="Proteomes" id="UP000515208"/>
    </source>
</evidence>
<accession>A0A6P3H8K1</accession>
<keyword evidence="13" id="KW-1185">Reference proteome</keyword>
<gene>
    <name evidence="14" type="primary">LOC104986516</name>
</gene>
<feature type="region of interest" description="Disordered" evidence="11">
    <location>
        <begin position="144"/>
        <end position="174"/>
    </location>
</feature>
<keyword evidence="10" id="KW-0393">Immunoglobulin domain</keyword>
<organism evidence="13 14">
    <name type="scientific">Bison bison bison</name>
    <name type="common">North American plains bison</name>
    <dbReference type="NCBI Taxonomy" id="43346"/>
    <lineage>
        <taxon>Eukaryota</taxon>
        <taxon>Metazoa</taxon>
        <taxon>Chordata</taxon>
        <taxon>Craniata</taxon>
        <taxon>Vertebrata</taxon>
        <taxon>Euteleostomi</taxon>
        <taxon>Mammalia</taxon>
        <taxon>Eutheria</taxon>
        <taxon>Laurasiatheria</taxon>
        <taxon>Artiodactyla</taxon>
        <taxon>Ruminantia</taxon>
        <taxon>Pecora</taxon>
        <taxon>Bovidae</taxon>
        <taxon>Bovinae</taxon>
        <taxon>Bison</taxon>
    </lineage>
</organism>
<evidence type="ECO:0000256" key="9">
    <source>
        <dbReference type="ARBA" id="ARBA00023180"/>
    </source>
</evidence>
<evidence type="ECO:0000256" key="6">
    <source>
        <dbReference type="ARBA" id="ARBA00022989"/>
    </source>
</evidence>
<dbReference type="GO" id="GO:0005886">
    <property type="term" value="C:plasma membrane"/>
    <property type="evidence" value="ECO:0007669"/>
    <property type="project" value="UniProtKB-SubCell"/>
</dbReference>
<dbReference type="GeneID" id="104986516"/>
<evidence type="ECO:0000256" key="2">
    <source>
        <dbReference type="ARBA" id="ARBA00022475"/>
    </source>
</evidence>